<feature type="compositionally biased region" description="Basic and acidic residues" evidence="1">
    <location>
        <begin position="627"/>
        <end position="642"/>
    </location>
</feature>
<dbReference type="AlphaFoldDB" id="A0AAV8U8Y5"/>
<dbReference type="SMART" id="SM00717">
    <property type="entry name" value="SANT"/>
    <property type="match status" value="1"/>
</dbReference>
<dbReference type="SUPFAM" id="SSF46689">
    <property type="entry name" value="Homeodomain-like"/>
    <property type="match status" value="1"/>
</dbReference>
<organism evidence="3 4">
    <name type="scientific">Erythroxylum novogranatense</name>
    <dbReference type="NCBI Taxonomy" id="1862640"/>
    <lineage>
        <taxon>Eukaryota</taxon>
        <taxon>Viridiplantae</taxon>
        <taxon>Streptophyta</taxon>
        <taxon>Embryophyta</taxon>
        <taxon>Tracheophyta</taxon>
        <taxon>Spermatophyta</taxon>
        <taxon>Magnoliopsida</taxon>
        <taxon>eudicotyledons</taxon>
        <taxon>Gunneridae</taxon>
        <taxon>Pentapetalae</taxon>
        <taxon>rosids</taxon>
        <taxon>fabids</taxon>
        <taxon>Malpighiales</taxon>
        <taxon>Erythroxylaceae</taxon>
        <taxon>Erythroxylum</taxon>
    </lineage>
</organism>
<dbReference type="CDD" id="cd00167">
    <property type="entry name" value="SANT"/>
    <property type="match status" value="1"/>
</dbReference>
<dbReference type="InterPro" id="IPR001005">
    <property type="entry name" value="SANT/Myb"/>
</dbReference>
<comment type="caution">
    <text evidence="3">The sequence shown here is derived from an EMBL/GenBank/DDBJ whole genome shotgun (WGS) entry which is preliminary data.</text>
</comment>
<dbReference type="PANTHER" id="PTHR22929:SF0">
    <property type="entry name" value="TRANSCRIPTION FACTOR TFIIIB COMPONENT B'' HOMOLOG"/>
    <property type="match status" value="1"/>
</dbReference>
<proteinExistence type="predicted"/>
<reference evidence="3 4" key="1">
    <citation type="submission" date="2021-09" db="EMBL/GenBank/DDBJ databases">
        <title>Genomic insights and catalytic innovation underlie evolution of tropane alkaloids biosynthesis.</title>
        <authorList>
            <person name="Wang Y.-J."/>
            <person name="Tian T."/>
            <person name="Huang J.-P."/>
            <person name="Huang S.-X."/>
        </authorList>
    </citation>
    <scope>NUCLEOTIDE SEQUENCE [LARGE SCALE GENOMIC DNA]</scope>
    <source>
        <strain evidence="3">KIB-2018</strain>
        <tissue evidence="3">Leaf</tissue>
    </source>
</reference>
<evidence type="ECO:0000313" key="3">
    <source>
        <dbReference type="EMBL" id="KAJ8898935.1"/>
    </source>
</evidence>
<dbReference type="InterPro" id="IPR009057">
    <property type="entry name" value="Homeodomain-like_sf"/>
</dbReference>
<dbReference type="PANTHER" id="PTHR22929">
    <property type="entry name" value="RNA POLYMERASE III TRANSCRIPTION INITIATION FACTOR B"/>
    <property type="match status" value="1"/>
</dbReference>
<dbReference type="Pfam" id="PF15963">
    <property type="entry name" value="Myb_DNA-bind_7"/>
    <property type="match status" value="1"/>
</dbReference>
<feature type="region of interest" description="Disordered" evidence="1">
    <location>
        <begin position="207"/>
        <end position="228"/>
    </location>
</feature>
<keyword evidence="4" id="KW-1185">Reference proteome</keyword>
<dbReference type="InterPro" id="IPR039467">
    <property type="entry name" value="TFIIIB_B''_Myb"/>
</dbReference>
<accession>A0AAV8U8Y5</accession>
<dbReference type="Gene3D" id="1.10.10.60">
    <property type="entry name" value="Homeodomain-like"/>
    <property type="match status" value="1"/>
</dbReference>
<feature type="region of interest" description="Disordered" evidence="1">
    <location>
        <begin position="1"/>
        <end position="23"/>
    </location>
</feature>
<feature type="region of interest" description="Disordered" evidence="1">
    <location>
        <begin position="598"/>
        <end position="666"/>
    </location>
</feature>
<evidence type="ECO:0000256" key="1">
    <source>
        <dbReference type="SAM" id="MobiDB-lite"/>
    </source>
</evidence>
<dbReference type="GO" id="GO:0000126">
    <property type="term" value="C:transcription factor TFIIIB complex"/>
    <property type="evidence" value="ECO:0007669"/>
    <property type="project" value="TreeGrafter"/>
</dbReference>
<name>A0AAV8U8Y5_9ROSI</name>
<evidence type="ECO:0000259" key="2">
    <source>
        <dbReference type="SMART" id="SM00717"/>
    </source>
</evidence>
<feature type="domain" description="Myb-like" evidence="2">
    <location>
        <begin position="513"/>
        <end position="561"/>
    </location>
</feature>
<gene>
    <name evidence="3" type="ORF">K2173_008429</name>
</gene>
<feature type="compositionally biased region" description="Acidic residues" evidence="1">
    <location>
        <begin position="347"/>
        <end position="367"/>
    </location>
</feature>
<dbReference type="EMBL" id="JAIWQS010000008">
    <property type="protein sequence ID" value="KAJ8898935.1"/>
    <property type="molecule type" value="Genomic_DNA"/>
</dbReference>
<dbReference type="Proteomes" id="UP001159364">
    <property type="component" value="Linkage Group LG08"/>
</dbReference>
<feature type="region of interest" description="Disordered" evidence="1">
    <location>
        <begin position="340"/>
        <end position="416"/>
    </location>
</feature>
<sequence>MDFDLDPLNDMLPEASKKKGRAGVKFQPRTKAFCGMGTTVAALAVNNATNVQPISDPMQSATMMDAEDGGLTNSTGSSLAALDGLGTNINFSFSAIPSSGVPLDDAEGDQHSRVGKSSVENVDIFSGLECIQDFSVQSTKEFSAACSHELETQGKSSFPTVNSSASRECNGVAVQIDSERMDSECQQTAGFHDFETQCIPTGSVVPSETGKETHNTSNLHPDSAILPQNPDCVPTEAVFIDEGSIPTITFNHDMDYLSINSDIIPPDCTTVQLPMSGSQLNVSQTSKLENNVSCSEDILGDPEEQLNESGKSSRQLRKRTVDLQHADELEHATQHMCDEFSGGALREEEDSDPEYRLDDDDGLECEVESSHQKKEMRKGRKKVEKDEPVCKRKRANNTSRPTKEPPKKFSHSSRRKRCVNKDLLNTPEDELDLTRLPLRDIILLAEYKERLTAKEAKAMSSNQRSSSFQGEPTNEGAFYVSEQGECHNEAEGNARVQSNFVLFNHQSFMDRTTTARWSKQDTELFFEGIRQFGTDLSMIQQLFPGRTRHQIKLKLKKEERQHPLMVYEALNNRAKDHSYFKKVIEQLQQVNADAELESTRDYSIGETGDEAAELNPKPNEEEVQLEQVKDMPAEDKEAHKGEASVPLKSDESEEEVDIWSSYKSLG</sequence>
<dbReference type="GO" id="GO:0001156">
    <property type="term" value="F:TFIIIC-class transcription factor complex binding"/>
    <property type="evidence" value="ECO:0007669"/>
    <property type="project" value="TreeGrafter"/>
</dbReference>
<protein>
    <recommendedName>
        <fullName evidence="2">Myb-like domain-containing protein</fullName>
    </recommendedName>
</protein>
<evidence type="ECO:0000313" key="4">
    <source>
        <dbReference type="Proteomes" id="UP001159364"/>
    </source>
</evidence>
<dbReference type="GO" id="GO:0070898">
    <property type="term" value="P:RNA polymerase III preinitiation complex assembly"/>
    <property type="evidence" value="ECO:0007669"/>
    <property type="project" value="TreeGrafter"/>
</dbReference>